<dbReference type="Gene3D" id="3.40.50.920">
    <property type="match status" value="1"/>
</dbReference>
<evidence type="ECO:0000256" key="2">
    <source>
        <dbReference type="ARBA" id="ARBA00003754"/>
    </source>
</evidence>
<comment type="function">
    <text evidence="2">The pyruvate dehydrogenase complex catalyzes the overall conversion of pyruvate to acetyl-CoA and CO(2), and thereby links the glycolytic pathway to the tricarboxylic cycle.</text>
</comment>
<dbReference type="PANTHER" id="PTHR11624">
    <property type="entry name" value="DEHYDROGENASE RELATED"/>
    <property type="match status" value="1"/>
</dbReference>
<dbReference type="Pfam" id="PF02780">
    <property type="entry name" value="Transketolase_C"/>
    <property type="match status" value="1"/>
</dbReference>
<dbReference type="FunFam" id="3.40.50.920:FF:000001">
    <property type="entry name" value="Pyruvate dehydrogenase E1 beta subunit"/>
    <property type="match status" value="1"/>
</dbReference>
<feature type="domain" description="Transketolase-like pyrimidine-binding" evidence="10">
    <location>
        <begin position="33"/>
        <end position="201"/>
    </location>
</feature>
<evidence type="ECO:0000256" key="8">
    <source>
        <dbReference type="ARBA" id="ARBA00051231"/>
    </source>
</evidence>
<name>A0A811Y3W2_NYCPR</name>
<dbReference type="GO" id="GO:0004739">
    <property type="term" value="F:pyruvate dehydrogenase (acetyl-transferring) activity"/>
    <property type="evidence" value="ECO:0007669"/>
    <property type="project" value="UniProtKB-UniRule"/>
</dbReference>
<comment type="function">
    <text evidence="9">The pyruvate dehydrogenase complex catalyzes the overall conversion of pyruvate to acetyl-CoA and CO2.</text>
</comment>
<evidence type="ECO:0000256" key="4">
    <source>
        <dbReference type="ARBA" id="ARBA00023002"/>
    </source>
</evidence>
<dbReference type="InterPro" id="IPR005475">
    <property type="entry name" value="Transketolase-like_Pyr-bd"/>
</dbReference>
<dbReference type="InterPro" id="IPR027110">
    <property type="entry name" value="PDHB_mito-type"/>
</dbReference>
<dbReference type="InterPro" id="IPR033248">
    <property type="entry name" value="Transketolase_C"/>
</dbReference>
<dbReference type="Proteomes" id="UP000645828">
    <property type="component" value="Unassembled WGS sequence"/>
</dbReference>
<dbReference type="EC" id="1.2.4.1" evidence="9"/>
<keyword evidence="6 9" id="KW-0670">Pyruvate</keyword>
<keyword evidence="12" id="KW-1185">Reference proteome</keyword>
<keyword evidence="3" id="KW-0119">Carbohydrate metabolism</keyword>
<dbReference type="EMBL" id="CAJHUB010000665">
    <property type="protein sequence ID" value="CAD7672279.1"/>
    <property type="molecule type" value="Genomic_DNA"/>
</dbReference>
<dbReference type="AlphaFoldDB" id="A0A811Y3W2"/>
<evidence type="ECO:0000259" key="10">
    <source>
        <dbReference type="SMART" id="SM00861"/>
    </source>
</evidence>
<dbReference type="PANTHER" id="PTHR11624:SF96">
    <property type="entry name" value="PYRUVATE DEHYDROGENASE E1 COMPONENT SUBUNIT BETA, MITOCHONDRIAL"/>
    <property type="match status" value="1"/>
</dbReference>
<dbReference type="Gene3D" id="3.40.50.970">
    <property type="match status" value="1"/>
</dbReference>
<keyword evidence="3" id="KW-0313">Glucose metabolism</keyword>
<accession>A0A811Y3W2</accession>
<keyword evidence="5 9" id="KW-0786">Thiamine pyrophosphate</keyword>
<proteinExistence type="predicted"/>
<evidence type="ECO:0000256" key="7">
    <source>
        <dbReference type="ARBA" id="ARBA00047041"/>
    </source>
</evidence>
<comment type="caution">
    <text evidence="11">The sequence shown here is derived from an EMBL/GenBank/DDBJ whole genome shotgun (WGS) entry which is preliminary data.</text>
</comment>
<evidence type="ECO:0000256" key="1">
    <source>
        <dbReference type="ARBA" id="ARBA00001964"/>
    </source>
</evidence>
<dbReference type="GO" id="GO:0006006">
    <property type="term" value="P:glucose metabolic process"/>
    <property type="evidence" value="ECO:0007669"/>
    <property type="project" value="UniProtKB-KW"/>
</dbReference>
<evidence type="ECO:0000256" key="3">
    <source>
        <dbReference type="ARBA" id="ARBA00022526"/>
    </source>
</evidence>
<reference evidence="11" key="1">
    <citation type="submission" date="2020-12" db="EMBL/GenBank/DDBJ databases">
        <authorList>
            <consortium name="Molecular Ecology Group"/>
        </authorList>
    </citation>
    <scope>NUCLEOTIDE SEQUENCE</scope>
    <source>
        <strain evidence="11">TBG_1078</strain>
    </source>
</reference>
<dbReference type="InterPro" id="IPR009014">
    <property type="entry name" value="Transketo_C/PFOR_II"/>
</dbReference>
<dbReference type="SUPFAM" id="SSF52518">
    <property type="entry name" value="Thiamin diphosphate-binding fold (THDP-binding)"/>
    <property type="match status" value="1"/>
</dbReference>
<protein>
    <recommendedName>
        <fullName evidence="9">Pyruvate dehydrogenase E1 component subunit beta</fullName>
        <ecNumber evidence="9">1.2.4.1</ecNumber>
    </recommendedName>
</protein>
<keyword evidence="4 9" id="KW-0560">Oxidoreductase</keyword>
<organism evidence="11 12">
    <name type="scientific">Nyctereutes procyonoides</name>
    <name type="common">Raccoon dog</name>
    <name type="synonym">Canis procyonoides</name>
    <dbReference type="NCBI Taxonomy" id="34880"/>
    <lineage>
        <taxon>Eukaryota</taxon>
        <taxon>Metazoa</taxon>
        <taxon>Chordata</taxon>
        <taxon>Craniata</taxon>
        <taxon>Vertebrata</taxon>
        <taxon>Euteleostomi</taxon>
        <taxon>Mammalia</taxon>
        <taxon>Eutheria</taxon>
        <taxon>Laurasiatheria</taxon>
        <taxon>Carnivora</taxon>
        <taxon>Caniformia</taxon>
        <taxon>Canidae</taxon>
        <taxon>Nyctereutes</taxon>
    </lineage>
</organism>
<comment type="catalytic activity">
    <reaction evidence="8 9">
        <text>N(6)-[(R)-lipoyl]-L-lysyl-[protein] + pyruvate + H(+) = N(6)-[(R)-S(8)-acetyldihydrolipoyl]-L-lysyl-[protein] + CO2</text>
        <dbReference type="Rhea" id="RHEA:19189"/>
        <dbReference type="Rhea" id="RHEA-COMP:10474"/>
        <dbReference type="Rhea" id="RHEA-COMP:10478"/>
        <dbReference type="ChEBI" id="CHEBI:15361"/>
        <dbReference type="ChEBI" id="CHEBI:15378"/>
        <dbReference type="ChEBI" id="CHEBI:16526"/>
        <dbReference type="ChEBI" id="CHEBI:83099"/>
        <dbReference type="ChEBI" id="CHEBI:83111"/>
        <dbReference type="EC" id="1.2.4.1"/>
    </reaction>
</comment>
<comment type="cofactor">
    <cofactor evidence="1 9">
        <name>thiamine diphosphate</name>
        <dbReference type="ChEBI" id="CHEBI:58937"/>
    </cofactor>
</comment>
<evidence type="ECO:0000313" key="11">
    <source>
        <dbReference type="EMBL" id="CAD7672279.1"/>
    </source>
</evidence>
<dbReference type="InterPro" id="IPR029061">
    <property type="entry name" value="THDP-binding"/>
</dbReference>
<dbReference type="Pfam" id="PF02779">
    <property type="entry name" value="Transket_pyr"/>
    <property type="match status" value="1"/>
</dbReference>
<dbReference type="GO" id="GO:0006086">
    <property type="term" value="P:pyruvate decarboxylation to acetyl-CoA"/>
    <property type="evidence" value="ECO:0007669"/>
    <property type="project" value="InterPro"/>
</dbReference>
<dbReference type="SMART" id="SM00861">
    <property type="entry name" value="Transket_pyr"/>
    <property type="match status" value="1"/>
</dbReference>
<evidence type="ECO:0000256" key="5">
    <source>
        <dbReference type="ARBA" id="ARBA00023052"/>
    </source>
</evidence>
<dbReference type="SUPFAM" id="SSF52922">
    <property type="entry name" value="TK C-terminal domain-like"/>
    <property type="match status" value="1"/>
</dbReference>
<evidence type="ECO:0000256" key="6">
    <source>
        <dbReference type="ARBA" id="ARBA00023317"/>
    </source>
</evidence>
<comment type="subunit">
    <text evidence="7">Heterotetramer of two PDHA1 and two PDHB subunits. The heterotetramer interacts with DLAT, and is part of the multimeric pyruvate dehydrogenase complex that contains multiple copies of pyruvate dehydrogenase (E1), dihydrolipoamide acetyltransferase (DLAT, E2) and lipoamide dehydrogenase (DLD, E3). These subunits are bound to an inner core composed of about 48 DLAT and 12 PDHX molecules. Interacts with DLAT.</text>
</comment>
<gene>
    <name evidence="11" type="ORF">NYPRO_LOCUS5074</name>
</gene>
<sequence>MVAVSGLMQRPLEKVSGLLRRHFHWIAPMVLQVTVCEAINQSMDKELERDEKVFLLGEEVAQYDGTYKVSQGLWKIYGDKRIIDIPIYEMGFAGNAVGTAMGGLRPICEFMTFNFSMQAIDQDINSGLPPMPIVFRGPNDTSAGMAAQHSQCFAAQYGYCPGLNVDELMYGVPFEFHSEAQSKHLLISIGKAKIERQGTHITIVAYSKPVGHCLEAATVLSKEGIECEVINMRTIRPMDIETIEASVMKTNHLITVEGGWSQFGVRAEICGRIMEGPAFNFLDAPPVCVTGPEVPMPYAKILEDNSIPQVKDIKFAIKKHIKYLVWT</sequence>
<evidence type="ECO:0000313" key="12">
    <source>
        <dbReference type="Proteomes" id="UP000645828"/>
    </source>
</evidence>
<evidence type="ECO:0000256" key="9">
    <source>
        <dbReference type="RuleBase" id="RU364074"/>
    </source>
</evidence>